<feature type="region of interest" description="Disordered" evidence="1">
    <location>
        <begin position="47"/>
        <end position="71"/>
    </location>
</feature>
<protein>
    <submittedName>
        <fullName evidence="2">Uncharacterized protein</fullName>
    </submittedName>
</protein>
<evidence type="ECO:0000313" key="3">
    <source>
        <dbReference type="Proteomes" id="UP000001883"/>
    </source>
</evidence>
<sequence>MRLLQVASILLLYKNLQSNQQNNADGAQNSTGNSHTAVLQLRVVHSQAAGRNSYSTKDETEDKEAHNTAHQRDNRQGLCLLRLSLLLRGLNGHTVRSLLAELRSLLVELGVLVELGLGVVRVFRHDFSFR</sequence>
<name>D2NQV4_ROTMD</name>
<reference evidence="3" key="1">
    <citation type="submission" date="2009-07" db="EMBL/GenBank/DDBJ databases">
        <title>Complete genome sequence of Rothia mucilaginosa DJ.</title>
        <authorList>
            <person name="Yamane K."/>
            <person name="Nambu T."/>
            <person name="Mashimo C."/>
            <person name="Sugimori C."/>
            <person name="Yamanaka T."/>
            <person name="Leung K."/>
            <person name="Fukushima H."/>
        </authorList>
    </citation>
    <scope>NUCLEOTIDE SEQUENCE [LARGE SCALE GENOMIC DNA]</scope>
    <source>
        <strain evidence="3">DY-18</strain>
    </source>
</reference>
<gene>
    <name evidence="2" type="ordered locus">RMDY18_01980</name>
</gene>
<proteinExistence type="predicted"/>
<reference evidence="2 3" key="3">
    <citation type="journal article" date="2010" name="Sequencing">
        <title>Complete Genome Sequence of Rothia mucilaginosa DY-18: A Clinical Isolate with Dense Meshwork-Like Structures from a Persistent Apical Periodontitis Lesion.</title>
        <authorList>
            <person name="Yamane K."/>
            <person name="Nambu T."/>
            <person name="Yamanaka T."/>
            <person name="Mashimo C."/>
            <person name="Sugimori C."/>
            <person name="Leung K.-P."/>
            <person name="Fukushima H."/>
        </authorList>
    </citation>
    <scope>NUCLEOTIDE SEQUENCE [LARGE SCALE GENOMIC DNA]</scope>
    <source>
        <strain evidence="2 3">DY-18</strain>
    </source>
</reference>
<dbReference type="AlphaFoldDB" id="D2NQV4"/>
<dbReference type="EMBL" id="AP011540">
    <property type="protein sequence ID" value="BAI64030.1"/>
    <property type="molecule type" value="Genomic_DNA"/>
</dbReference>
<dbReference type="KEGG" id="rmu:RMDY18_01980"/>
<accession>D2NQV4</accession>
<evidence type="ECO:0000313" key="2">
    <source>
        <dbReference type="EMBL" id="BAI64030.1"/>
    </source>
</evidence>
<organism evidence="2 3">
    <name type="scientific">Rothia mucilaginosa (strain DY-18)</name>
    <name type="common">Stomatococcus mucilaginosus</name>
    <dbReference type="NCBI Taxonomy" id="680646"/>
    <lineage>
        <taxon>Bacteria</taxon>
        <taxon>Bacillati</taxon>
        <taxon>Actinomycetota</taxon>
        <taxon>Actinomycetes</taxon>
        <taxon>Micrococcales</taxon>
        <taxon>Micrococcaceae</taxon>
        <taxon>Rothia</taxon>
    </lineage>
</organism>
<dbReference type="Proteomes" id="UP000001883">
    <property type="component" value="Chromosome"/>
</dbReference>
<reference evidence="2 3" key="2">
    <citation type="journal article" date="2010" name="J Osaka Dent Univ">
        <title>Isolation and identification of Rothia mucilaginosa from persistent apical periodontitis lesions.</title>
        <authorList>
            <person name="Yamane K."/>
            <person name="Yoshida M."/>
            <person name="Fujihira T."/>
            <person name="Baba T."/>
            <person name="Tsuji N."/>
            <person name="Hayashi H."/>
            <person name="Sugimori C."/>
            <person name="Yamanaka T."/>
            <person name="Mashimo C."/>
            <person name="Nambu T."/>
            <person name="Kawai H."/>
            <person name="Fukushima H."/>
        </authorList>
    </citation>
    <scope>NUCLEOTIDE SEQUENCE [LARGE SCALE GENOMIC DNA]</scope>
    <source>
        <strain evidence="2 3">DY-18</strain>
    </source>
</reference>
<evidence type="ECO:0000256" key="1">
    <source>
        <dbReference type="SAM" id="MobiDB-lite"/>
    </source>
</evidence>
<dbReference type="HOGENOM" id="CLU_1936556_0_0_11"/>
<keyword evidence="3" id="KW-1185">Reference proteome</keyword>
<feature type="compositionally biased region" description="Basic and acidic residues" evidence="1">
    <location>
        <begin position="56"/>
        <end position="71"/>
    </location>
</feature>